<dbReference type="RefSeq" id="WP_106618461.1">
    <property type="nucleotide sequence ID" value="NZ_PYAX01000010.1"/>
</dbReference>
<feature type="domain" description="DUF6760" evidence="1">
    <location>
        <begin position="3"/>
        <end position="51"/>
    </location>
</feature>
<dbReference type="AlphaFoldDB" id="A0A2P8I3W1"/>
<name>A0A2P8I3W1_SACCR</name>
<comment type="caution">
    <text evidence="2">The sequence shown here is derived from an EMBL/GenBank/DDBJ whole genome shotgun (WGS) entry which is preliminary data.</text>
</comment>
<dbReference type="OrthoDB" id="8481518at2"/>
<proteinExistence type="predicted"/>
<dbReference type="Pfam" id="PF20546">
    <property type="entry name" value="DUF6760"/>
    <property type="match status" value="1"/>
</dbReference>
<organism evidence="2 3">
    <name type="scientific">Saccharothrix carnea</name>
    <dbReference type="NCBI Taxonomy" id="1280637"/>
    <lineage>
        <taxon>Bacteria</taxon>
        <taxon>Bacillati</taxon>
        <taxon>Actinomycetota</taxon>
        <taxon>Actinomycetes</taxon>
        <taxon>Pseudonocardiales</taxon>
        <taxon>Pseudonocardiaceae</taxon>
        <taxon>Saccharothrix</taxon>
    </lineage>
</organism>
<evidence type="ECO:0000313" key="3">
    <source>
        <dbReference type="Proteomes" id="UP000241118"/>
    </source>
</evidence>
<dbReference type="Proteomes" id="UP000241118">
    <property type="component" value="Unassembled WGS sequence"/>
</dbReference>
<gene>
    <name evidence="2" type="ORF">B0I31_110239</name>
</gene>
<dbReference type="InterPro" id="IPR046648">
    <property type="entry name" value="DUF6760"/>
</dbReference>
<accession>A0A2P8I3W1</accession>
<reference evidence="2 3" key="1">
    <citation type="submission" date="2018-03" db="EMBL/GenBank/DDBJ databases">
        <title>Genomic Encyclopedia of Type Strains, Phase III (KMG-III): the genomes of soil and plant-associated and newly described type strains.</title>
        <authorList>
            <person name="Whitman W."/>
        </authorList>
    </citation>
    <scope>NUCLEOTIDE SEQUENCE [LARGE SCALE GENOMIC DNA]</scope>
    <source>
        <strain evidence="2 3">CGMCC 4.7097</strain>
    </source>
</reference>
<evidence type="ECO:0000259" key="1">
    <source>
        <dbReference type="Pfam" id="PF20546"/>
    </source>
</evidence>
<evidence type="ECO:0000313" key="2">
    <source>
        <dbReference type="EMBL" id="PSL53146.1"/>
    </source>
</evidence>
<dbReference type="EMBL" id="PYAX01000010">
    <property type="protein sequence ID" value="PSL53146.1"/>
    <property type="molecule type" value="Genomic_DNA"/>
</dbReference>
<protein>
    <recommendedName>
        <fullName evidence="1">DUF6760 domain-containing protein</fullName>
    </recommendedName>
</protein>
<keyword evidence="3" id="KW-1185">Reference proteome</keyword>
<sequence>MTYAADRLHEEVAYVAYHFHWSWDSILDLEHPDRLRYVAEIARINTRISQGR</sequence>